<evidence type="ECO:0000256" key="4">
    <source>
        <dbReference type="ARBA" id="ARBA00022692"/>
    </source>
</evidence>
<evidence type="ECO:0000313" key="8">
    <source>
        <dbReference type="EMBL" id="RHE39829.1"/>
    </source>
</evidence>
<evidence type="ECO:0000256" key="5">
    <source>
        <dbReference type="ARBA" id="ARBA00022989"/>
    </source>
</evidence>
<protein>
    <recommendedName>
        <fullName evidence="7">Phosphatidylglycerol--prolipoprotein diacylglyceryl transferase</fullName>
        <ecNumber evidence="7">2.5.1.145</ecNumber>
    </recommendedName>
</protein>
<reference evidence="8 9" key="1">
    <citation type="submission" date="2018-08" db="EMBL/GenBank/DDBJ databases">
        <title>A genome reference for cultivated species of the human gut microbiota.</title>
        <authorList>
            <person name="Zou Y."/>
            <person name="Xue W."/>
            <person name="Luo G."/>
        </authorList>
    </citation>
    <scope>NUCLEOTIDE SEQUENCE [LARGE SCALE GENOMIC DNA]</scope>
    <source>
        <strain evidence="8 9">AM28-23</strain>
    </source>
</reference>
<dbReference type="InterPro" id="IPR001640">
    <property type="entry name" value="Lgt"/>
</dbReference>
<keyword evidence="5 7" id="KW-1133">Transmembrane helix</keyword>
<feature type="transmembrane region" description="Helical" evidence="7">
    <location>
        <begin position="163"/>
        <end position="184"/>
    </location>
</feature>
<keyword evidence="4 7" id="KW-0812">Transmembrane</keyword>
<dbReference type="GO" id="GO:0042158">
    <property type="term" value="P:lipoprotein biosynthetic process"/>
    <property type="evidence" value="ECO:0007669"/>
    <property type="project" value="UniProtKB-UniRule"/>
</dbReference>
<evidence type="ECO:0000256" key="1">
    <source>
        <dbReference type="ARBA" id="ARBA00007150"/>
    </source>
</evidence>
<feature type="binding site" evidence="7">
    <location>
        <position position="130"/>
    </location>
    <ligand>
        <name>a 1,2-diacyl-sn-glycero-3-phospho-(1'-sn-glycerol)</name>
        <dbReference type="ChEBI" id="CHEBI:64716"/>
    </ligand>
</feature>
<comment type="pathway">
    <text evidence="7">Protein modification; lipoprotein biosynthesis (diacylglyceryl transfer).</text>
</comment>
<dbReference type="GO" id="GO:0008961">
    <property type="term" value="F:phosphatidylglycerol-prolipoprotein diacylglyceryl transferase activity"/>
    <property type="evidence" value="ECO:0007669"/>
    <property type="project" value="UniProtKB-UniRule"/>
</dbReference>
<accession>A0A414J609</accession>
<comment type="catalytic activity">
    <reaction evidence="7">
        <text>L-cysteinyl-[prolipoprotein] + a 1,2-diacyl-sn-glycero-3-phospho-(1'-sn-glycerol) = an S-1,2-diacyl-sn-glyceryl-L-cysteinyl-[prolipoprotein] + sn-glycerol 1-phosphate + H(+)</text>
        <dbReference type="Rhea" id="RHEA:56712"/>
        <dbReference type="Rhea" id="RHEA-COMP:14679"/>
        <dbReference type="Rhea" id="RHEA-COMP:14680"/>
        <dbReference type="ChEBI" id="CHEBI:15378"/>
        <dbReference type="ChEBI" id="CHEBI:29950"/>
        <dbReference type="ChEBI" id="CHEBI:57685"/>
        <dbReference type="ChEBI" id="CHEBI:64716"/>
        <dbReference type="ChEBI" id="CHEBI:140658"/>
        <dbReference type="EC" id="2.5.1.145"/>
    </reaction>
</comment>
<feature type="transmembrane region" description="Helical" evidence="7">
    <location>
        <begin position="45"/>
        <end position="67"/>
    </location>
</feature>
<dbReference type="PANTHER" id="PTHR30589:SF0">
    <property type="entry name" value="PHOSPHATIDYLGLYCEROL--PROLIPOPROTEIN DIACYLGLYCERYL TRANSFERASE"/>
    <property type="match status" value="1"/>
</dbReference>
<keyword evidence="3 7" id="KW-0808">Transferase</keyword>
<organism evidence="8 9">
    <name type="scientific">Blautia obeum</name>
    <dbReference type="NCBI Taxonomy" id="40520"/>
    <lineage>
        <taxon>Bacteria</taxon>
        <taxon>Bacillati</taxon>
        <taxon>Bacillota</taxon>
        <taxon>Clostridia</taxon>
        <taxon>Lachnospirales</taxon>
        <taxon>Lachnospiraceae</taxon>
        <taxon>Blautia</taxon>
    </lineage>
</organism>
<dbReference type="NCBIfam" id="TIGR00544">
    <property type="entry name" value="lgt"/>
    <property type="match status" value="1"/>
</dbReference>
<evidence type="ECO:0000256" key="7">
    <source>
        <dbReference type="HAMAP-Rule" id="MF_01147"/>
    </source>
</evidence>
<dbReference type="RefSeq" id="WP_118050458.1">
    <property type="nucleotide sequence ID" value="NZ_CABJFK010000006.1"/>
</dbReference>
<feature type="transmembrane region" description="Helical" evidence="7">
    <location>
        <begin position="196"/>
        <end position="213"/>
    </location>
</feature>
<comment type="similarity">
    <text evidence="1 7">Belongs to the Lgt family.</text>
</comment>
<feature type="transmembrane region" description="Helical" evidence="7">
    <location>
        <begin position="13"/>
        <end position="33"/>
    </location>
</feature>
<evidence type="ECO:0000313" key="9">
    <source>
        <dbReference type="Proteomes" id="UP000283745"/>
    </source>
</evidence>
<comment type="caution">
    <text evidence="8">The sequence shown here is derived from an EMBL/GenBank/DDBJ whole genome shotgun (WGS) entry which is preliminary data.</text>
</comment>
<evidence type="ECO:0000256" key="6">
    <source>
        <dbReference type="ARBA" id="ARBA00023136"/>
    </source>
</evidence>
<comment type="subcellular location">
    <subcellularLocation>
        <location evidence="7">Cell membrane</location>
        <topology evidence="7">Multi-pass membrane protein</topology>
    </subcellularLocation>
</comment>
<dbReference type="PANTHER" id="PTHR30589">
    <property type="entry name" value="PROLIPOPROTEIN DIACYLGLYCERYL TRANSFERASE"/>
    <property type="match status" value="1"/>
</dbReference>
<dbReference type="Proteomes" id="UP000283745">
    <property type="component" value="Unassembled WGS sequence"/>
</dbReference>
<dbReference type="HAMAP" id="MF_01147">
    <property type="entry name" value="Lgt"/>
    <property type="match status" value="1"/>
</dbReference>
<dbReference type="UniPathway" id="UPA00664"/>
<dbReference type="EMBL" id="QSKF01000006">
    <property type="protein sequence ID" value="RHE39829.1"/>
    <property type="molecule type" value="Genomic_DNA"/>
</dbReference>
<evidence type="ECO:0000256" key="3">
    <source>
        <dbReference type="ARBA" id="ARBA00022679"/>
    </source>
</evidence>
<keyword evidence="2 7" id="KW-1003">Cell membrane</keyword>
<name>A0A414J609_9FIRM</name>
<evidence type="ECO:0000256" key="2">
    <source>
        <dbReference type="ARBA" id="ARBA00022475"/>
    </source>
</evidence>
<gene>
    <name evidence="7" type="primary">lgt</name>
    <name evidence="8" type="ORF">DW740_08650</name>
</gene>
<feature type="transmembrane region" description="Helical" evidence="7">
    <location>
        <begin position="225"/>
        <end position="244"/>
    </location>
</feature>
<dbReference type="AlphaFoldDB" id="A0A414J609"/>
<feature type="transmembrane region" description="Helical" evidence="7">
    <location>
        <begin position="118"/>
        <end position="143"/>
    </location>
</feature>
<dbReference type="Pfam" id="PF01790">
    <property type="entry name" value="LGT"/>
    <property type="match status" value="1"/>
</dbReference>
<proteinExistence type="inferred from homology"/>
<keyword evidence="6 7" id="KW-0472">Membrane</keyword>
<dbReference type="EC" id="2.5.1.145" evidence="7"/>
<comment type="function">
    <text evidence="7">Catalyzes the transfer of the diacylglyceryl group from phosphatidylglycerol to the sulfhydryl group of the N-terminal cysteine of a prolipoprotein, the first step in the formation of mature lipoproteins.</text>
</comment>
<feature type="transmembrane region" description="Helical" evidence="7">
    <location>
        <begin position="87"/>
        <end position="106"/>
    </location>
</feature>
<dbReference type="GO" id="GO:0005886">
    <property type="term" value="C:plasma membrane"/>
    <property type="evidence" value="ECO:0007669"/>
    <property type="project" value="UniProtKB-SubCell"/>
</dbReference>
<dbReference type="NCBIfam" id="NF000778">
    <property type="entry name" value="PRK00052.3-4"/>
    <property type="match status" value="1"/>
</dbReference>
<keyword evidence="8" id="KW-0449">Lipoprotein</keyword>
<sequence>MKNELFTIGPLTVYGYGLMIAIGVLAAWIVTEYRAKKQNLDSEHVFSLVLWCLVGGLVCAKILFWITEWKSIAEDPGFFFDTLADGFVVYGGIIGGILAGWMYCRIKKADFWKYFDLVMPSVALAQGFGRIGCFLAGCCYGRETDSVLSVTFQNSDFAPNHVALIPTQIYSSVLDFLHFALLLYIARHKKSDGQVAAFYLIFYSIGRFVLEFFRGDLIRGSVGSLSTSQFISLFILAAGMLILITRTKKKNA</sequence>